<keyword evidence="11" id="KW-1185">Reference proteome</keyword>
<reference evidence="10 11" key="1">
    <citation type="journal article" date="2013" name="BMC Genomics">
        <title>The miniature genome of a carnivorous plant Genlisea aurea contains a low number of genes and short non-coding sequences.</title>
        <authorList>
            <person name="Leushkin E.V."/>
            <person name="Sutormin R.A."/>
            <person name="Nabieva E.R."/>
            <person name="Penin A.A."/>
            <person name="Kondrashov A.S."/>
            <person name="Logacheva M.D."/>
        </authorList>
    </citation>
    <scope>NUCLEOTIDE SEQUENCE [LARGE SCALE GENOMIC DNA]</scope>
</reference>
<evidence type="ECO:0000256" key="6">
    <source>
        <dbReference type="ARBA" id="ARBA00022838"/>
    </source>
</evidence>
<dbReference type="PANTHER" id="PTHR14527:SF2">
    <property type="entry name" value="PROTEIN MIS12 HOMOLOG"/>
    <property type="match status" value="1"/>
</dbReference>
<dbReference type="GO" id="GO:0051382">
    <property type="term" value="P:kinetochore assembly"/>
    <property type="evidence" value="ECO:0007669"/>
    <property type="project" value="TreeGrafter"/>
</dbReference>
<keyword evidence="4" id="KW-0132">Cell division</keyword>
<gene>
    <name evidence="10" type="ORF">M569_01170</name>
</gene>
<keyword evidence="8" id="KW-0131">Cell cycle</keyword>
<evidence type="ECO:0000256" key="2">
    <source>
        <dbReference type="ARBA" id="ARBA00008643"/>
    </source>
</evidence>
<name>S8ECC1_9LAMI</name>
<evidence type="ECO:0000256" key="9">
    <source>
        <dbReference type="ARBA" id="ARBA00023328"/>
    </source>
</evidence>
<dbReference type="AlphaFoldDB" id="S8ECC1"/>
<evidence type="ECO:0000256" key="8">
    <source>
        <dbReference type="ARBA" id="ARBA00023306"/>
    </source>
</evidence>
<organism evidence="10 11">
    <name type="scientific">Genlisea aurea</name>
    <dbReference type="NCBI Taxonomy" id="192259"/>
    <lineage>
        <taxon>Eukaryota</taxon>
        <taxon>Viridiplantae</taxon>
        <taxon>Streptophyta</taxon>
        <taxon>Embryophyta</taxon>
        <taxon>Tracheophyta</taxon>
        <taxon>Spermatophyta</taxon>
        <taxon>Magnoliopsida</taxon>
        <taxon>eudicotyledons</taxon>
        <taxon>Gunneridae</taxon>
        <taxon>Pentapetalae</taxon>
        <taxon>asterids</taxon>
        <taxon>lamiids</taxon>
        <taxon>Lamiales</taxon>
        <taxon>Lentibulariaceae</taxon>
        <taxon>Genlisea</taxon>
    </lineage>
</organism>
<comment type="subcellular location">
    <subcellularLocation>
        <location evidence="1">Chromosome</location>
        <location evidence="1">Centromere</location>
        <location evidence="1">Kinetochore</location>
    </subcellularLocation>
</comment>
<proteinExistence type="inferred from homology"/>
<keyword evidence="9" id="KW-0137">Centromere</keyword>
<dbReference type="EMBL" id="AUSU01000386">
    <property type="protein sequence ID" value="EPS73593.1"/>
    <property type="molecule type" value="Genomic_DNA"/>
</dbReference>
<evidence type="ECO:0000313" key="11">
    <source>
        <dbReference type="Proteomes" id="UP000015453"/>
    </source>
</evidence>
<dbReference type="InterPro" id="IPR008685">
    <property type="entry name" value="Centromere_Mis12"/>
</dbReference>
<comment type="caution">
    <text evidence="10">The sequence shown here is derived from an EMBL/GenBank/DDBJ whole genome shotgun (WGS) entry which is preliminary data.</text>
</comment>
<dbReference type="OrthoDB" id="1884855at2759"/>
<dbReference type="GO" id="GO:0000444">
    <property type="term" value="C:MIS12/MIND type complex"/>
    <property type="evidence" value="ECO:0007669"/>
    <property type="project" value="TreeGrafter"/>
</dbReference>
<evidence type="ECO:0000256" key="3">
    <source>
        <dbReference type="ARBA" id="ARBA00022454"/>
    </source>
</evidence>
<dbReference type="Proteomes" id="UP000015453">
    <property type="component" value="Unassembled WGS sequence"/>
</dbReference>
<evidence type="ECO:0000256" key="4">
    <source>
        <dbReference type="ARBA" id="ARBA00022618"/>
    </source>
</evidence>
<keyword evidence="7" id="KW-0175">Coiled coil</keyword>
<comment type="similarity">
    <text evidence="2">Belongs to the mis12 family.</text>
</comment>
<accession>S8ECC1</accession>
<keyword evidence="6" id="KW-0995">Kinetochore</keyword>
<dbReference type="PANTHER" id="PTHR14527">
    <property type="entry name" value="PROTEIN MIS12 HOMOLOG"/>
    <property type="match status" value="1"/>
</dbReference>
<dbReference type="GO" id="GO:0051301">
    <property type="term" value="P:cell division"/>
    <property type="evidence" value="ECO:0007669"/>
    <property type="project" value="UniProtKB-KW"/>
</dbReference>
<dbReference type="GO" id="GO:0005634">
    <property type="term" value="C:nucleus"/>
    <property type="evidence" value="ECO:0007669"/>
    <property type="project" value="InterPro"/>
</dbReference>
<dbReference type="Pfam" id="PF05859">
    <property type="entry name" value="Mis12"/>
    <property type="match status" value="1"/>
</dbReference>
<feature type="non-terminal residue" evidence="10">
    <location>
        <position position="97"/>
    </location>
</feature>
<keyword evidence="5" id="KW-0498">Mitosis</keyword>
<evidence type="ECO:0000256" key="1">
    <source>
        <dbReference type="ARBA" id="ARBA00004629"/>
    </source>
</evidence>
<evidence type="ECO:0000256" key="5">
    <source>
        <dbReference type="ARBA" id="ARBA00022776"/>
    </source>
</evidence>
<sequence length="97" mass="11136">MEKSNSEMVFESLNLSPRLFINEVRNAVDDLLGGAFGSFLDVAPKLLQTEGTERSAELIEGVECVRDLVFLKVQQRMQKWEEYCLHFCFSLPEDFSL</sequence>
<dbReference type="GO" id="GO:0000070">
    <property type="term" value="P:mitotic sister chromatid segregation"/>
    <property type="evidence" value="ECO:0007669"/>
    <property type="project" value="TreeGrafter"/>
</dbReference>
<protein>
    <submittedName>
        <fullName evidence="10">Uncharacterized protein</fullName>
    </submittedName>
</protein>
<evidence type="ECO:0000256" key="7">
    <source>
        <dbReference type="ARBA" id="ARBA00023054"/>
    </source>
</evidence>
<evidence type="ECO:0000313" key="10">
    <source>
        <dbReference type="EMBL" id="EPS73593.1"/>
    </source>
</evidence>
<keyword evidence="3" id="KW-0158">Chromosome</keyword>